<keyword evidence="6" id="KW-0720">Serine protease</keyword>
<evidence type="ECO:0000256" key="6">
    <source>
        <dbReference type="ARBA" id="ARBA00022825"/>
    </source>
</evidence>
<protein>
    <recommendedName>
        <fullName evidence="9">P/Homo B domain-containing protein</fullName>
    </recommendedName>
</protein>
<keyword evidence="7" id="KW-0106">Calcium</keyword>
<dbReference type="Gene3D" id="3.40.50.200">
    <property type="entry name" value="Peptidase S8/S53 domain"/>
    <property type="match status" value="1"/>
</dbReference>
<keyword evidence="4" id="KW-0732">Signal</keyword>
<keyword evidence="5" id="KW-0378">Hydrolase</keyword>
<comment type="similarity">
    <text evidence="1">Belongs to the peptidase S8 family. Furin subfamily.</text>
</comment>
<dbReference type="EMBL" id="GDRN01108037">
    <property type="protein sequence ID" value="JAI57329.1"/>
    <property type="molecule type" value="Transcribed_RNA"/>
</dbReference>
<reference evidence="10" key="1">
    <citation type="submission" date="2015-09" db="EMBL/GenBank/DDBJ databases">
        <title>Scylla olivacea transcriptome.</title>
        <authorList>
            <person name="Ikhwanuddin M."/>
        </authorList>
    </citation>
    <scope>NUCLEOTIDE SEQUENCE</scope>
</reference>
<dbReference type="GO" id="GO:0016020">
    <property type="term" value="C:membrane"/>
    <property type="evidence" value="ECO:0007669"/>
    <property type="project" value="TreeGrafter"/>
</dbReference>
<evidence type="ECO:0000256" key="4">
    <source>
        <dbReference type="ARBA" id="ARBA00022729"/>
    </source>
</evidence>
<proteinExistence type="inferred from homology"/>
<dbReference type="CDD" id="cd04059">
    <property type="entry name" value="Peptidases_S8_Protein_convertases_Kexins_Furin-like"/>
    <property type="match status" value="1"/>
</dbReference>
<dbReference type="GO" id="GO:0005737">
    <property type="term" value="C:cytoplasm"/>
    <property type="evidence" value="ECO:0007669"/>
    <property type="project" value="UniProtKB-ARBA"/>
</dbReference>
<evidence type="ECO:0000256" key="3">
    <source>
        <dbReference type="ARBA" id="ARBA00022685"/>
    </source>
</evidence>
<dbReference type="GO" id="GO:0005615">
    <property type="term" value="C:extracellular space"/>
    <property type="evidence" value="ECO:0007669"/>
    <property type="project" value="TreeGrafter"/>
</dbReference>
<dbReference type="AlphaFoldDB" id="A0A0P4VYD4"/>
<evidence type="ECO:0000259" key="9">
    <source>
        <dbReference type="PROSITE" id="PS51829"/>
    </source>
</evidence>
<dbReference type="InterPro" id="IPR008979">
    <property type="entry name" value="Galactose-bd-like_sf"/>
</dbReference>
<evidence type="ECO:0000256" key="7">
    <source>
        <dbReference type="ARBA" id="ARBA00022837"/>
    </source>
</evidence>
<dbReference type="PROSITE" id="PS51829">
    <property type="entry name" value="P_HOMO_B"/>
    <property type="match status" value="1"/>
</dbReference>
<dbReference type="GO" id="GO:0004252">
    <property type="term" value="F:serine-type endopeptidase activity"/>
    <property type="evidence" value="ECO:0007669"/>
    <property type="project" value="InterPro"/>
</dbReference>
<dbReference type="Gene3D" id="2.60.120.260">
    <property type="entry name" value="Galactose-binding domain-like"/>
    <property type="match status" value="1"/>
</dbReference>
<evidence type="ECO:0000256" key="2">
    <source>
        <dbReference type="ARBA" id="ARBA00022670"/>
    </source>
</evidence>
<dbReference type="InterPro" id="IPR000209">
    <property type="entry name" value="Peptidase_S8/S53_dom"/>
</dbReference>
<dbReference type="GO" id="GO:0016486">
    <property type="term" value="P:peptide hormone processing"/>
    <property type="evidence" value="ECO:0007669"/>
    <property type="project" value="TreeGrafter"/>
</dbReference>
<evidence type="ECO:0000256" key="1">
    <source>
        <dbReference type="ARBA" id="ARBA00005325"/>
    </source>
</evidence>
<dbReference type="GO" id="GO:0043005">
    <property type="term" value="C:neuron projection"/>
    <property type="evidence" value="ECO:0007669"/>
    <property type="project" value="TreeGrafter"/>
</dbReference>
<keyword evidence="3" id="KW-0165">Cleavage on pair of basic residues</keyword>
<sequence>MVKDPIFFIPHDRGEVLQQSPVLGSGVRIVDGTVTDVQEATALSRHVGEVAVFSASWGPKDDGVHVEGPGRLANLALLYGVMQGRGGRGTIYVWASGNGGIMSDNCNLDGYASSIYTLTVSALTDLGESTFYCEPCASTLAGVYVGGQHSLSEALAHNQFQTKVVVPELDGHCSSRFQGSSAAAPLVAGVVALVLQANPRLSWRDVQHLMVREAAPTPAALKEDGWQTNAQGKKFHLLQGFGAVDAGRMVEAALTWQNVGLQKVEKLMLFDGYSNFTSGWRNVSQELQVTSLMEGVEHVVATITLNHTKRKLLNIYIVSPSGTESQVLTHRSEDVSTSGFHGWGFMSVHFWGERPGGVWTVAIKCDSRLAGQLIQVELTVYGY</sequence>
<dbReference type="Pfam" id="PF01483">
    <property type="entry name" value="P_proprotein"/>
    <property type="match status" value="1"/>
</dbReference>
<dbReference type="InterPro" id="IPR036852">
    <property type="entry name" value="Peptidase_S8/S53_dom_sf"/>
</dbReference>
<dbReference type="GO" id="GO:0012505">
    <property type="term" value="C:endomembrane system"/>
    <property type="evidence" value="ECO:0007669"/>
    <property type="project" value="UniProtKB-ARBA"/>
</dbReference>
<evidence type="ECO:0000256" key="8">
    <source>
        <dbReference type="PROSITE-ProRule" id="PRU01240"/>
    </source>
</evidence>
<dbReference type="PANTHER" id="PTHR42884">
    <property type="entry name" value="PROPROTEIN CONVERTASE SUBTILISIN/KEXIN-RELATED"/>
    <property type="match status" value="1"/>
</dbReference>
<dbReference type="PANTHER" id="PTHR42884:SF14">
    <property type="entry name" value="NEUROENDOCRINE CONVERTASE 1"/>
    <property type="match status" value="1"/>
</dbReference>
<evidence type="ECO:0000313" key="10">
    <source>
        <dbReference type="EMBL" id="JAI57329.1"/>
    </source>
</evidence>
<comment type="caution">
    <text evidence="8">Lacks conserved residue(s) required for the propagation of feature annotation.</text>
</comment>
<name>A0A0P4VYD4_SCYOL</name>
<dbReference type="SUPFAM" id="SSF52743">
    <property type="entry name" value="Subtilisin-like"/>
    <property type="match status" value="1"/>
</dbReference>
<dbReference type="PROSITE" id="PS51892">
    <property type="entry name" value="SUBTILASE"/>
    <property type="match status" value="1"/>
</dbReference>
<feature type="domain" description="P/Homo B" evidence="9">
    <location>
        <begin position="250"/>
        <end position="383"/>
    </location>
</feature>
<dbReference type="Pfam" id="PF00082">
    <property type="entry name" value="Peptidase_S8"/>
    <property type="match status" value="1"/>
</dbReference>
<dbReference type="InterPro" id="IPR034182">
    <property type="entry name" value="Kexin/furin"/>
</dbReference>
<dbReference type="InterPro" id="IPR002884">
    <property type="entry name" value="P_dom"/>
</dbReference>
<dbReference type="SUPFAM" id="SSF49785">
    <property type="entry name" value="Galactose-binding domain-like"/>
    <property type="match status" value="1"/>
</dbReference>
<keyword evidence="2" id="KW-0645">Protease</keyword>
<evidence type="ECO:0000256" key="5">
    <source>
        <dbReference type="ARBA" id="ARBA00022801"/>
    </source>
</evidence>
<organism evidence="10">
    <name type="scientific">Scylla olivacea</name>
    <name type="common">Orange mud crab</name>
    <name type="synonym">Cancer olivacea</name>
    <dbReference type="NCBI Taxonomy" id="85551"/>
    <lineage>
        <taxon>Eukaryota</taxon>
        <taxon>Metazoa</taxon>
        <taxon>Ecdysozoa</taxon>
        <taxon>Arthropoda</taxon>
        <taxon>Crustacea</taxon>
        <taxon>Multicrustacea</taxon>
        <taxon>Malacostraca</taxon>
        <taxon>Eumalacostraca</taxon>
        <taxon>Eucarida</taxon>
        <taxon>Decapoda</taxon>
        <taxon>Pleocyemata</taxon>
        <taxon>Brachyura</taxon>
        <taxon>Eubrachyura</taxon>
        <taxon>Portunoidea</taxon>
        <taxon>Portunidae</taxon>
        <taxon>Portuninae</taxon>
        <taxon>Scylla</taxon>
    </lineage>
</organism>
<accession>A0A0P4VYD4</accession>